<dbReference type="OrthoDB" id="952271at2759"/>
<dbReference type="Gene3D" id="3.30.830.10">
    <property type="entry name" value="Metalloenzyme, LuxS/M16 peptidase-like"/>
    <property type="match status" value="1"/>
</dbReference>
<name>A0A8T2V1Q1_CERRI</name>
<dbReference type="PANTHER" id="PTHR43690">
    <property type="entry name" value="NARDILYSIN"/>
    <property type="match status" value="1"/>
</dbReference>
<evidence type="ECO:0000256" key="1">
    <source>
        <dbReference type="ARBA" id="ARBA00022723"/>
    </source>
</evidence>
<dbReference type="Proteomes" id="UP000825935">
    <property type="component" value="Chromosome 3"/>
</dbReference>
<evidence type="ECO:0000313" key="2">
    <source>
        <dbReference type="EMBL" id="KAH7441070.1"/>
    </source>
</evidence>
<dbReference type="PANTHER" id="PTHR43690:SF18">
    <property type="entry name" value="INSULIN-DEGRADING ENZYME-RELATED"/>
    <property type="match status" value="1"/>
</dbReference>
<gene>
    <name evidence="2" type="ORF">KP509_03G024200</name>
</gene>
<sequence>MSEAQQATCSNVNMYFTDSGLDEVDNVIDLLHQYMKMLRDIGPQERVHKEIQARTCMEFQFVEEIHPNTYVVNSVTKMHVYREKHVISGDLVLEMWDPNLV</sequence>
<dbReference type="GO" id="GO:0005829">
    <property type="term" value="C:cytosol"/>
    <property type="evidence" value="ECO:0007669"/>
    <property type="project" value="TreeGrafter"/>
</dbReference>
<dbReference type="GO" id="GO:0046872">
    <property type="term" value="F:metal ion binding"/>
    <property type="evidence" value="ECO:0007669"/>
    <property type="project" value="UniProtKB-KW"/>
</dbReference>
<comment type="caution">
    <text evidence="2">The sequence shown here is derived from an EMBL/GenBank/DDBJ whole genome shotgun (WGS) entry which is preliminary data.</text>
</comment>
<keyword evidence="1" id="KW-0479">Metal-binding</keyword>
<accession>A0A8T2V1Q1</accession>
<proteinExistence type="predicted"/>
<evidence type="ECO:0000313" key="3">
    <source>
        <dbReference type="Proteomes" id="UP000825935"/>
    </source>
</evidence>
<reference evidence="2" key="1">
    <citation type="submission" date="2021-08" db="EMBL/GenBank/DDBJ databases">
        <title>WGS assembly of Ceratopteris richardii.</title>
        <authorList>
            <person name="Marchant D.B."/>
            <person name="Chen G."/>
            <person name="Jenkins J."/>
            <person name="Shu S."/>
            <person name="Leebens-Mack J."/>
            <person name="Grimwood J."/>
            <person name="Schmutz J."/>
            <person name="Soltis P."/>
            <person name="Soltis D."/>
            <person name="Chen Z.-H."/>
        </authorList>
    </citation>
    <scope>NUCLEOTIDE SEQUENCE</scope>
    <source>
        <strain evidence="2">Whitten #5841</strain>
        <tissue evidence="2">Leaf</tissue>
    </source>
</reference>
<dbReference type="InterPro" id="IPR011249">
    <property type="entry name" value="Metalloenz_LuxS/M16"/>
</dbReference>
<organism evidence="2 3">
    <name type="scientific">Ceratopteris richardii</name>
    <name type="common">Triangle waterfern</name>
    <dbReference type="NCBI Taxonomy" id="49495"/>
    <lineage>
        <taxon>Eukaryota</taxon>
        <taxon>Viridiplantae</taxon>
        <taxon>Streptophyta</taxon>
        <taxon>Embryophyta</taxon>
        <taxon>Tracheophyta</taxon>
        <taxon>Polypodiopsida</taxon>
        <taxon>Polypodiidae</taxon>
        <taxon>Polypodiales</taxon>
        <taxon>Pteridineae</taxon>
        <taxon>Pteridaceae</taxon>
        <taxon>Parkerioideae</taxon>
        <taxon>Ceratopteris</taxon>
    </lineage>
</organism>
<dbReference type="InterPro" id="IPR050626">
    <property type="entry name" value="Peptidase_M16"/>
</dbReference>
<keyword evidence="3" id="KW-1185">Reference proteome</keyword>
<protein>
    <submittedName>
        <fullName evidence="2">Uncharacterized protein</fullName>
    </submittedName>
</protein>
<dbReference type="SUPFAM" id="SSF63411">
    <property type="entry name" value="LuxS/MPP-like metallohydrolase"/>
    <property type="match status" value="1"/>
</dbReference>
<dbReference type="AlphaFoldDB" id="A0A8T2V1Q1"/>
<dbReference type="EMBL" id="CM035408">
    <property type="protein sequence ID" value="KAH7441070.1"/>
    <property type="molecule type" value="Genomic_DNA"/>
</dbReference>